<feature type="compositionally biased region" description="Polar residues" evidence="1">
    <location>
        <begin position="16"/>
        <end position="26"/>
    </location>
</feature>
<feature type="compositionally biased region" description="Basic residues" evidence="1">
    <location>
        <begin position="79"/>
        <end position="92"/>
    </location>
</feature>
<dbReference type="Gramene" id="TVU23811">
    <property type="protein sequence ID" value="TVU23811"/>
    <property type="gene ID" value="EJB05_26193"/>
</dbReference>
<feature type="compositionally biased region" description="Gly residues" evidence="1">
    <location>
        <begin position="106"/>
        <end position="115"/>
    </location>
</feature>
<proteinExistence type="predicted"/>
<gene>
    <name evidence="2" type="ORF">EJB05_26193</name>
</gene>
<dbReference type="Proteomes" id="UP000324897">
    <property type="component" value="Chromosome 2"/>
</dbReference>
<feature type="region of interest" description="Disordered" evidence="1">
    <location>
        <begin position="60"/>
        <end position="172"/>
    </location>
</feature>
<reference evidence="2 3" key="1">
    <citation type="journal article" date="2019" name="Sci. Rep.">
        <title>A high-quality genome of Eragrostis curvula grass provides insights into Poaceae evolution and supports new strategies to enhance forage quality.</title>
        <authorList>
            <person name="Carballo J."/>
            <person name="Santos B.A.C.M."/>
            <person name="Zappacosta D."/>
            <person name="Garbus I."/>
            <person name="Selva J.P."/>
            <person name="Gallo C.A."/>
            <person name="Diaz A."/>
            <person name="Albertini E."/>
            <person name="Caccamo M."/>
            <person name="Echenique V."/>
        </authorList>
    </citation>
    <scope>NUCLEOTIDE SEQUENCE [LARGE SCALE GENOMIC DNA]</scope>
    <source>
        <strain evidence="3">cv. Victoria</strain>
        <tissue evidence="2">Leaf</tissue>
    </source>
</reference>
<name>A0A5J9UKK0_9POAL</name>
<organism evidence="2 3">
    <name type="scientific">Eragrostis curvula</name>
    <name type="common">weeping love grass</name>
    <dbReference type="NCBI Taxonomy" id="38414"/>
    <lineage>
        <taxon>Eukaryota</taxon>
        <taxon>Viridiplantae</taxon>
        <taxon>Streptophyta</taxon>
        <taxon>Embryophyta</taxon>
        <taxon>Tracheophyta</taxon>
        <taxon>Spermatophyta</taxon>
        <taxon>Magnoliopsida</taxon>
        <taxon>Liliopsida</taxon>
        <taxon>Poales</taxon>
        <taxon>Poaceae</taxon>
        <taxon>PACMAD clade</taxon>
        <taxon>Chloridoideae</taxon>
        <taxon>Eragrostideae</taxon>
        <taxon>Eragrostidinae</taxon>
        <taxon>Eragrostis</taxon>
    </lineage>
</organism>
<evidence type="ECO:0000313" key="2">
    <source>
        <dbReference type="EMBL" id="TVU23811.1"/>
    </source>
</evidence>
<keyword evidence="3" id="KW-1185">Reference proteome</keyword>
<comment type="caution">
    <text evidence="2">The sequence shown here is derived from an EMBL/GenBank/DDBJ whole genome shotgun (WGS) entry which is preliminary data.</text>
</comment>
<dbReference type="AlphaFoldDB" id="A0A5J9UKK0"/>
<accession>A0A5J9UKK0</accession>
<evidence type="ECO:0000313" key="3">
    <source>
        <dbReference type="Proteomes" id="UP000324897"/>
    </source>
</evidence>
<sequence>MVENPLLSCKERNIKPSIQNFDSTSPIRAGASGEAGQGPLAVAGDEEGVGVGSWRCSRWALGAGSSEQLEPRRAERGRGRGAGRRGRGRGRGRVVGEAPPRREGRGIGAGAGGAGEARVPEMRAPGRQRRRGHRRGAVVRWRRQGRGRSPGAEAEGGGTQWRRAEGRRRGVA</sequence>
<feature type="region of interest" description="Disordered" evidence="1">
    <location>
        <begin position="1"/>
        <end position="48"/>
    </location>
</feature>
<feature type="compositionally biased region" description="Basic and acidic residues" evidence="1">
    <location>
        <begin position="162"/>
        <end position="172"/>
    </location>
</feature>
<dbReference type="EMBL" id="RWGY01000013">
    <property type="protein sequence ID" value="TVU23811.1"/>
    <property type="molecule type" value="Genomic_DNA"/>
</dbReference>
<feature type="non-terminal residue" evidence="2">
    <location>
        <position position="1"/>
    </location>
</feature>
<evidence type="ECO:0000256" key="1">
    <source>
        <dbReference type="SAM" id="MobiDB-lite"/>
    </source>
</evidence>
<feature type="compositionally biased region" description="Basic and acidic residues" evidence="1">
    <location>
        <begin position="69"/>
        <end position="78"/>
    </location>
</feature>
<feature type="compositionally biased region" description="Basic residues" evidence="1">
    <location>
        <begin position="126"/>
        <end position="146"/>
    </location>
</feature>
<protein>
    <submittedName>
        <fullName evidence="2">Uncharacterized protein</fullName>
    </submittedName>
</protein>